<proteinExistence type="predicted"/>
<sequence>MEKFRPVTKQYADALENMQKNELKNADTVPVFEKRPNHQPGAHRGICAFLARKGYPGGNGLLGARAARHSI</sequence>
<dbReference type="AlphaFoldDB" id="A0A9D4MXT2"/>
<dbReference type="Proteomes" id="UP000828390">
    <property type="component" value="Unassembled WGS sequence"/>
</dbReference>
<name>A0A9D4MXT2_DREPO</name>
<gene>
    <name evidence="1" type="ORF">DPMN_007680</name>
</gene>
<reference evidence="1" key="2">
    <citation type="submission" date="2020-11" db="EMBL/GenBank/DDBJ databases">
        <authorList>
            <person name="McCartney M.A."/>
            <person name="Auch B."/>
            <person name="Kono T."/>
            <person name="Mallez S."/>
            <person name="Becker A."/>
            <person name="Gohl D.M."/>
            <person name="Silverstein K.A.T."/>
            <person name="Koren S."/>
            <person name="Bechman K.B."/>
            <person name="Herman A."/>
            <person name="Abrahante J.E."/>
            <person name="Garbe J."/>
        </authorList>
    </citation>
    <scope>NUCLEOTIDE SEQUENCE</scope>
    <source>
        <strain evidence="1">Duluth1</strain>
        <tissue evidence="1">Whole animal</tissue>
    </source>
</reference>
<comment type="caution">
    <text evidence="1">The sequence shown here is derived from an EMBL/GenBank/DDBJ whole genome shotgun (WGS) entry which is preliminary data.</text>
</comment>
<organism evidence="1 2">
    <name type="scientific">Dreissena polymorpha</name>
    <name type="common">Zebra mussel</name>
    <name type="synonym">Mytilus polymorpha</name>
    <dbReference type="NCBI Taxonomy" id="45954"/>
    <lineage>
        <taxon>Eukaryota</taxon>
        <taxon>Metazoa</taxon>
        <taxon>Spiralia</taxon>
        <taxon>Lophotrochozoa</taxon>
        <taxon>Mollusca</taxon>
        <taxon>Bivalvia</taxon>
        <taxon>Autobranchia</taxon>
        <taxon>Heteroconchia</taxon>
        <taxon>Euheterodonta</taxon>
        <taxon>Imparidentia</taxon>
        <taxon>Neoheterodontei</taxon>
        <taxon>Myida</taxon>
        <taxon>Dreissenoidea</taxon>
        <taxon>Dreissenidae</taxon>
        <taxon>Dreissena</taxon>
    </lineage>
</organism>
<reference evidence="1" key="1">
    <citation type="journal article" date="2019" name="bioRxiv">
        <title>The Genome of the Zebra Mussel, Dreissena polymorpha: A Resource for Invasive Species Research.</title>
        <authorList>
            <person name="McCartney M.A."/>
            <person name="Auch B."/>
            <person name="Kono T."/>
            <person name="Mallez S."/>
            <person name="Zhang Y."/>
            <person name="Obille A."/>
            <person name="Becker A."/>
            <person name="Abrahante J.E."/>
            <person name="Garbe J."/>
            <person name="Badalamenti J.P."/>
            <person name="Herman A."/>
            <person name="Mangelson H."/>
            <person name="Liachko I."/>
            <person name="Sullivan S."/>
            <person name="Sone E.D."/>
            <person name="Koren S."/>
            <person name="Silverstein K.A.T."/>
            <person name="Beckman K.B."/>
            <person name="Gohl D.M."/>
        </authorList>
    </citation>
    <scope>NUCLEOTIDE SEQUENCE</scope>
    <source>
        <strain evidence="1">Duluth1</strain>
        <tissue evidence="1">Whole animal</tissue>
    </source>
</reference>
<dbReference type="EMBL" id="JAIWYP010000001">
    <property type="protein sequence ID" value="KAH3883714.1"/>
    <property type="molecule type" value="Genomic_DNA"/>
</dbReference>
<accession>A0A9D4MXT2</accession>
<keyword evidence="2" id="KW-1185">Reference proteome</keyword>
<evidence type="ECO:0000313" key="2">
    <source>
        <dbReference type="Proteomes" id="UP000828390"/>
    </source>
</evidence>
<protein>
    <submittedName>
        <fullName evidence="1">Uncharacterized protein</fullName>
    </submittedName>
</protein>
<evidence type="ECO:0000313" key="1">
    <source>
        <dbReference type="EMBL" id="KAH3883714.1"/>
    </source>
</evidence>